<reference evidence="1" key="1">
    <citation type="submission" date="2021-01" db="EMBL/GenBank/DDBJ databases">
        <authorList>
            <person name="Zahm M."/>
            <person name="Roques C."/>
            <person name="Cabau C."/>
            <person name="Klopp C."/>
            <person name="Donnadieu C."/>
            <person name="Jouanno E."/>
            <person name="Lampietro C."/>
            <person name="Louis A."/>
            <person name="Herpin A."/>
            <person name="Echchiki A."/>
            <person name="Berthelot C."/>
            <person name="Parey E."/>
            <person name="Roest-Crollius H."/>
            <person name="Braasch I."/>
            <person name="Postlethwait J."/>
            <person name="Bobe J."/>
            <person name="Montfort J."/>
            <person name="Bouchez O."/>
            <person name="Begum T."/>
            <person name="Mejri S."/>
            <person name="Adams A."/>
            <person name="Chen W.-J."/>
            <person name="Guiguen Y."/>
        </authorList>
    </citation>
    <scope>NUCLEOTIDE SEQUENCE</scope>
    <source>
        <tissue evidence="1">Blood</tissue>
    </source>
</reference>
<dbReference type="AlphaFoldDB" id="A0A8T3E128"/>
<organism evidence="1 2">
    <name type="scientific">Albula goreensis</name>
    <dbReference type="NCBI Taxonomy" id="1534307"/>
    <lineage>
        <taxon>Eukaryota</taxon>
        <taxon>Metazoa</taxon>
        <taxon>Chordata</taxon>
        <taxon>Craniata</taxon>
        <taxon>Vertebrata</taxon>
        <taxon>Euteleostomi</taxon>
        <taxon>Actinopterygii</taxon>
        <taxon>Neopterygii</taxon>
        <taxon>Teleostei</taxon>
        <taxon>Albuliformes</taxon>
        <taxon>Albulidae</taxon>
        <taxon>Albula</taxon>
    </lineage>
</organism>
<keyword evidence="2" id="KW-1185">Reference proteome</keyword>
<gene>
    <name evidence="1" type="ORF">AGOR_G00039760</name>
</gene>
<proteinExistence type="predicted"/>
<name>A0A8T3E128_9TELE</name>
<dbReference type="EMBL" id="JAERUA010000003">
    <property type="protein sequence ID" value="KAI1901956.1"/>
    <property type="molecule type" value="Genomic_DNA"/>
</dbReference>
<protein>
    <submittedName>
        <fullName evidence="1">Uncharacterized protein</fullName>
    </submittedName>
</protein>
<accession>A0A8T3E128</accession>
<dbReference type="Proteomes" id="UP000829720">
    <property type="component" value="Unassembled WGS sequence"/>
</dbReference>
<sequence length="196" mass="21886">MFYSFLYKLLPLIMRKAVSLSPFHLHSSSLRNHPAPLSSAPSLSARWRKYCSHLRVCLVAGQSLGSCPIGCWTNHSHRVSHDALSCGSGVVSHMKSIISASSHTLGNKDIDTDTQNTILLLLREFAQSQSQEFQGAVMHFLLKRGTRSQQQSLNHIPPSSQHFFSKKANGINGEELLFPHHGQRLEDHAVHCQQLQ</sequence>
<evidence type="ECO:0000313" key="1">
    <source>
        <dbReference type="EMBL" id="KAI1901956.1"/>
    </source>
</evidence>
<dbReference type="OrthoDB" id="10584987at2759"/>
<evidence type="ECO:0000313" key="2">
    <source>
        <dbReference type="Proteomes" id="UP000829720"/>
    </source>
</evidence>
<comment type="caution">
    <text evidence="1">The sequence shown here is derived from an EMBL/GenBank/DDBJ whole genome shotgun (WGS) entry which is preliminary data.</text>
</comment>